<name>A0A4D6MRY5_VIGUN</name>
<feature type="region of interest" description="Disordered" evidence="1">
    <location>
        <begin position="1"/>
        <end position="28"/>
    </location>
</feature>
<protein>
    <submittedName>
        <fullName evidence="2">Uncharacterized protein</fullName>
    </submittedName>
</protein>
<gene>
    <name evidence="2" type="ORF">DEO72_LG8g1396</name>
</gene>
<accession>A0A4D6MRY5</accession>
<proteinExistence type="predicted"/>
<dbReference type="AlphaFoldDB" id="A0A4D6MRY5"/>
<keyword evidence="3" id="KW-1185">Reference proteome</keyword>
<evidence type="ECO:0000313" key="3">
    <source>
        <dbReference type="Proteomes" id="UP000501690"/>
    </source>
</evidence>
<evidence type="ECO:0000313" key="2">
    <source>
        <dbReference type="EMBL" id="QCE03372.1"/>
    </source>
</evidence>
<sequence length="313" mass="34961">MHHHPYLESHLVPCDNSHDHRQTQIERQSSSCQLRHTVFVVLALSRRLRRASSIALSSSCHLRRAISVAPSLSRRLRRAISADSARRQGSDLRGLEREYSPPIGFSTFKAKPEILSHRTILCSEKFNHKTGAEDVHFTTMSSNYESGSDVDGSNNDEGIVKEEEALVQNSSTDMIASIDANVGNNIDSDLESSSLFLTATVEQEFPFGSVSVVGNCPESNGGTTYLNGNIFPNEAFNMSKKSLLPKRVYDALLSLADMRKSLYGLNSLEDDIEALERCSLARERKLYHSLVLRINGRKILQKLIPFRLGKVRD</sequence>
<dbReference type="Proteomes" id="UP000501690">
    <property type="component" value="Linkage Group LG8"/>
</dbReference>
<organism evidence="2 3">
    <name type="scientific">Vigna unguiculata</name>
    <name type="common">Cowpea</name>
    <dbReference type="NCBI Taxonomy" id="3917"/>
    <lineage>
        <taxon>Eukaryota</taxon>
        <taxon>Viridiplantae</taxon>
        <taxon>Streptophyta</taxon>
        <taxon>Embryophyta</taxon>
        <taxon>Tracheophyta</taxon>
        <taxon>Spermatophyta</taxon>
        <taxon>Magnoliopsida</taxon>
        <taxon>eudicotyledons</taxon>
        <taxon>Gunneridae</taxon>
        <taxon>Pentapetalae</taxon>
        <taxon>rosids</taxon>
        <taxon>fabids</taxon>
        <taxon>Fabales</taxon>
        <taxon>Fabaceae</taxon>
        <taxon>Papilionoideae</taxon>
        <taxon>50 kb inversion clade</taxon>
        <taxon>NPAAA clade</taxon>
        <taxon>indigoferoid/millettioid clade</taxon>
        <taxon>Phaseoleae</taxon>
        <taxon>Vigna</taxon>
    </lineage>
</organism>
<reference evidence="2 3" key="1">
    <citation type="submission" date="2019-04" db="EMBL/GenBank/DDBJ databases">
        <title>An improved genome assembly and genetic linkage map for asparagus bean, Vigna unguiculata ssp. sesquipedialis.</title>
        <authorList>
            <person name="Xia Q."/>
            <person name="Zhang R."/>
            <person name="Dong Y."/>
        </authorList>
    </citation>
    <scope>NUCLEOTIDE SEQUENCE [LARGE SCALE GENOMIC DNA]</scope>
    <source>
        <tissue evidence="2">Leaf</tissue>
    </source>
</reference>
<dbReference type="EMBL" id="CP039352">
    <property type="protein sequence ID" value="QCE03372.1"/>
    <property type="molecule type" value="Genomic_DNA"/>
</dbReference>
<evidence type="ECO:0000256" key="1">
    <source>
        <dbReference type="SAM" id="MobiDB-lite"/>
    </source>
</evidence>